<dbReference type="EMBL" id="JAWRVE010000018">
    <property type="protein sequence ID" value="KAL1875831.1"/>
    <property type="molecule type" value="Genomic_DNA"/>
</dbReference>
<evidence type="ECO:0000259" key="2">
    <source>
        <dbReference type="PROSITE" id="PS50822"/>
    </source>
</evidence>
<dbReference type="SMART" id="SM00950">
    <property type="entry name" value="Piwi"/>
    <property type="match status" value="1"/>
</dbReference>
<keyword evidence="4" id="KW-1185">Reference proteome</keyword>
<dbReference type="PANTHER" id="PTHR22891">
    <property type="entry name" value="EUKARYOTIC TRANSLATION INITIATION FACTOR 2C"/>
    <property type="match status" value="1"/>
</dbReference>
<evidence type="ECO:0000256" key="1">
    <source>
        <dbReference type="SAM" id="MobiDB-lite"/>
    </source>
</evidence>
<feature type="compositionally biased region" description="Basic and acidic residues" evidence="1">
    <location>
        <begin position="660"/>
        <end position="685"/>
    </location>
</feature>
<name>A0ABR3XJC6_9PEZI</name>
<dbReference type="Gene3D" id="3.30.420.10">
    <property type="entry name" value="Ribonuclease H-like superfamily/Ribonuclease H"/>
    <property type="match status" value="1"/>
</dbReference>
<feature type="region of interest" description="Disordered" evidence="1">
    <location>
        <begin position="657"/>
        <end position="702"/>
    </location>
</feature>
<dbReference type="SMART" id="SM01163">
    <property type="entry name" value="DUF1785"/>
    <property type="match status" value="1"/>
</dbReference>
<evidence type="ECO:0000313" key="3">
    <source>
        <dbReference type="EMBL" id="KAL1875831.1"/>
    </source>
</evidence>
<dbReference type="Pfam" id="PF02171">
    <property type="entry name" value="Piwi"/>
    <property type="match status" value="1"/>
</dbReference>
<dbReference type="InterPro" id="IPR014811">
    <property type="entry name" value="ArgoL1"/>
</dbReference>
<reference evidence="3 4" key="1">
    <citation type="journal article" date="2024" name="IMA Fungus">
        <title>IMA Genome - F19 : A genome assembly and annotation guide to empower mycologists, including annotated draft genome sequences of Ceratocystis pirilliformis, Diaporthe australafricana, Fusarium ophioides, Paecilomyces lecythidis, and Sporothrix stenoceras.</title>
        <authorList>
            <person name="Aylward J."/>
            <person name="Wilson A.M."/>
            <person name="Visagie C.M."/>
            <person name="Spraker J."/>
            <person name="Barnes I."/>
            <person name="Buitendag C."/>
            <person name="Ceriani C."/>
            <person name="Del Mar Angel L."/>
            <person name="du Plessis D."/>
            <person name="Fuchs T."/>
            <person name="Gasser K."/>
            <person name="Kramer D."/>
            <person name="Li W."/>
            <person name="Munsamy K."/>
            <person name="Piso A."/>
            <person name="Price J.L."/>
            <person name="Sonnekus B."/>
            <person name="Thomas C."/>
            <person name="van der Nest A."/>
            <person name="van Dijk A."/>
            <person name="van Heerden A."/>
            <person name="van Vuuren N."/>
            <person name="Yilmaz N."/>
            <person name="Duong T.A."/>
            <person name="van der Merwe N.A."/>
            <person name="Wingfield M.J."/>
            <person name="Wingfield B.D."/>
        </authorList>
    </citation>
    <scope>NUCLEOTIDE SEQUENCE [LARGE SCALE GENOMIC DNA]</scope>
    <source>
        <strain evidence="3 4">CMW 18300</strain>
    </source>
</reference>
<dbReference type="Gene3D" id="3.40.50.2300">
    <property type="match status" value="1"/>
</dbReference>
<comment type="caution">
    <text evidence="3">The sequence shown here is derived from an EMBL/GenBank/DDBJ whole genome shotgun (WGS) entry which is preliminary data.</text>
</comment>
<dbReference type="InterPro" id="IPR012337">
    <property type="entry name" value="RNaseH-like_sf"/>
</dbReference>
<dbReference type="SUPFAM" id="SSF101690">
    <property type="entry name" value="PAZ domain"/>
    <property type="match status" value="1"/>
</dbReference>
<organism evidence="3 4">
    <name type="scientific">Diaporthe australafricana</name>
    <dbReference type="NCBI Taxonomy" id="127596"/>
    <lineage>
        <taxon>Eukaryota</taxon>
        <taxon>Fungi</taxon>
        <taxon>Dikarya</taxon>
        <taxon>Ascomycota</taxon>
        <taxon>Pezizomycotina</taxon>
        <taxon>Sordariomycetes</taxon>
        <taxon>Sordariomycetidae</taxon>
        <taxon>Diaporthales</taxon>
        <taxon>Diaporthaceae</taxon>
        <taxon>Diaporthe</taxon>
    </lineage>
</organism>
<proteinExistence type="predicted"/>
<dbReference type="Pfam" id="PF08699">
    <property type="entry name" value="ArgoL1"/>
    <property type="match status" value="1"/>
</dbReference>
<dbReference type="Gene3D" id="2.170.260.10">
    <property type="entry name" value="paz domain"/>
    <property type="match status" value="1"/>
</dbReference>
<evidence type="ECO:0000313" key="4">
    <source>
        <dbReference type="Proteomes" id="UP001583177"/>
    </source>
</evidence>
<dbReference type="Proteomes" id="UP001583177">
    <property type="component" value="Unassembled WGS sequence"/>
</dbReference>
<dbReference type="SUPFAM" id="SSF53098">
    <property type="entry name" value="Ribonuclease H-like"/>
    <property type="match status" value="1"/>
</dbReference>
<dbReference type="CDD" id="cd02846">
    <property type="entry name" value="PAZ_argonaute_like"/>
    <property type="match status" value="1"/>
</dbReference>
<sequence>MADPRRGGRGGRGRGGSGQILKGIAIRPAAEQNLAAIKEEGLPTRPCVAVNSRPVALYANCFDLKVNNDNLTVFKYTFKVLGDKNQEIKGATAKSIFQHALETKLNPQPQEYATDFKQHIFTLSPLKLLGNGNERLDLEGCAVEFESTVPFQLDASVMTSPSPDAIDCLDLITGQWAREQTNIAAIGRHKFFPDSKNVSVKPPPGSNKSLILGNHFDTGIPESLSVLRGFFQSVRPADARLLLNVNATFGVFRPAGMIEDLYNDLAKKQGERIEVLTKLHGAISKARVVYKFPKDPKSSKTTRIAGIARLSDKDNGKSDKAKDHPLKITRDFPGPSDVQFWFKDGQTEGYRSVTHHYLKKWGMTVKTNLPLINIGKPSRPEYIPAEFCRLEWGQQLRCKVTEIPDLSNAKLEELNKFTCRGPNDNKAWIESVHQPRYLKLDPTVNRVLKNFGVSFGKELVNVTGRLLDPPTISYSKNGRAVPQEASWFLRKGQSFVRKAAKKVWMCVYFGGRTKNIPEDVKNGVGELCKHLQDCGQVSEFEGVMNRCVTESEGIAGLNEILRSAKSKGIAFIILVLPRRMPATVYNAVKFFGDIHHGIHTSCVVAAKFWKAKQHVPDWNYFTNVALKINLKLGGINHSLEDPADLFKKDGLMVAGYDVTHPTEDPKSGNETKDSGSAKDGVKGPEEATGQPQRKESPLKGLEKEQSQVGLVVSADKDLGQWLPYYWNQTSGQEMTNATLTEAFESRLKVLRSRNGEHSSLNVVIYRDGVSESQFDQVLQQEIPQIRQAYAKVYPDTPVRITLVVAIKRHTTRFFPKGANDGDSKHNIKPGTVVDNVVTQPKYWEFFLAAHSAIQGTARPTRYVVILDEIFRKDYQYQPQNPTAQLETFTHEMSYLFGRATKAVGVCTPAYYADILCTRARAYMSALGNRETRPLIEASIANLPKERQEAILKGEIHPDLKDSMYWI</sequence>
<dbReference type="InterPro" id="IPR036397">
    <property type="entry name" value="RNaseH_sf"/>
</dbReference>
<feature type="compositionally biased region" description="Basic and acidic residues" evidence="1">
    <location>
        <begin position="692"/>
        <end position="702"/>
    </location>
</feature>
<gene>
    <name evidence="3" type="ORF">Daus18300_003022</name>
</gene>
<dbReference type="PROSITE" id="PS50822">
    <property type="entry name" value="PIWI"/>
    <property type="match status" value="1"/>
</dbReference>
<protein>
    <recommendedName>
        <fullName evidence="2">Piwi domain-containing protein</fullName>
    </recommendedName>
</protein>
<dbReference type="InterPro" id="IPR036085">
    <property type="entry name" value="PAZ_dom_sf"/>
</dbReference>
<feature type="domain" description="Piwi" evidence="2">
    <location>
        <begin position="571"/>
        <end position="924"/>
    </location>
</feature>
<dbReference type="InterPro" id="IPR003165">
    <property type="entry name" value="Piwi"/>
</dbReference>
<accession>A0ABR3XJC6</accession>